<reference evidence="1 2" key="1">
    <citation type="submission" date="2016-02" db="EMBL/GenBank/DDBJ databases">
        <title>Band-tailed pigeon sequencing and assembly.</title>
        <authorList>
            <person name="Soares A.E."/>
            <person name="Novak B.J."/>
            <person name="Rice E.S."/>
            <person name="O'Connell B."/>
            <person name="Chang D."/>
            <person name="Weber S."/>
            <person name="Shapiro B."/>
        </authorList>
    </citation>
    <scope>NUCLEOTIDE SEQUENCE [LARGE SCALE GENOMIC DNA]</scope>
    <source>
        <strain evidence="1">BTP2013</strain>
        <tissue evidence="1">Blood</tissue>
    </source>
</reference>
<evidence type="ECO:0000313" key="2">
    <source>
        <dbReference type="Proteomes" id="UP000190648"/>
    </source>
</evidence>
<proteinExistence type="predicted"/>
<accession>A0A1V4JLX7</accession>
<organism evidence="1 2">
    <name type="scientific">Patagioenas fasciata monilis</name>
    <dbReference type="NCBI Taxonomy" id="372326"/>
    <lineage>
        <taxon>Eukaryota</taxon>
        <taxon>Metazoa</taxon>
        <taxon>Chordata</taxon>
        <taxon>Craniata</taxon>
        <taxon>Vertebrata</taxon>
        <taxon>Euteleostomi</taxon>
        <taxon>Archelosauria</taxon>
        <taxon>Archosauria</taxon>
        <taxon>Dinosauria</taxon>
        <taxon>Saurischia</taxon>
        <taxon>Theropoda</taxon>
        <taxon>Coelurosauria</taxon>
        <taxon>Aves</taxon>
        <taxon>Neognathae</taxon>
        <taxon>Neoaves</taxon>
        <taxon>Columbimorphae</taxon>
        <taxon>Columbiformes</taxon>
        <taxon>Columbidae</taxon>
        <taxon>Patagioenas</taxon>
    </lineage>
</organism>
<dbReference type="AlphaFoldDB" id="A0A1V4JLX7"/>
<gene>
    <name evidence="1" type="ORF">AV530_005514</name>
</gene>
<protein>
    <submittedName>
        <fullName evidence="1">Uncharacterized protein</fullName>
    </submittedName>
</protein>
<name>A0A1V4JLX7_PATFA</name>
<comment type="caution">
    <text evidence="1">The sequence shown here is derived from an EMBL/GenBank/DDBJ whole genome shotgun (WGS) entry which is preliminary data.</text>
</comment>
<keyword evidence="2" id="KW-1185">Reference proteome</keyword>
<sequence>MMSPGFISWESHSSSANAKDHLSEVRVKIHTETFENFGRNIFTFTFVHTKKISARELVLVEEMIPVT</sequence>
<evidence type="ECO:0000313" key="1">
    <source>
        <dbReference type="EMBL" id="OPJ73104.1"/>
    </source>
</evidence>
<dbReference type="EMBL" id="LSYS01006902">
    <property type="protein sequence ID" value="OPJ73104.1"/>
    <property type="molecule type" value="Genomic_DNA"/>
</dbReference>
<dbReference type="Proteomes" id="UP000190648">
    <property type="component" value="Unassembled WGS sequence"/>
</dbReference>